<evidence type="ECO:0000313" key="2">
    <source>
        <dbReference type="Proteomes" id="UP000625551"/>
    </source>
</evidence>
<reference evidence="1 2" key="1">
    <citation type="submission" date="2020-09" db="EMBL/GenBank/DDBJ databases">
        <title>Genome sequencing and assembly of Pontibacter sp.</title>
        <authorList>
            <person name="Chhetri G."/>
        </authorList>
    </citation>
    <scope>NUCLEOTIDE SEQUENCE [LARGE SCALE GENOMIC DNA]</scope>
    <source>
        <strain evidence="1 2">JH31</strain>
    </source>
</reference>
<dbReference type="Gene3D" id="3.30.420.260">
    <property type="match status" value="1"/>
</dbReference>
<dbReference type="EMBL" id="JACXAJ010000001">
    <property type="protein sequence ID" value="MBD1396326.1"/>
    <property type="molecule type" value="Genomic_DNA"/>
</dbReference>
<dbReference type="Pfam" id="PF12864">
    <property type="entry name" value="DUF3822"/>
    <property type="match status" value="1"/>
</dbReference>
<dbReference type="Proteomes" id="UP000625551">
    <property type="component" value="Unassembled WGS sequence"/>
</dbReference>
<dbReference type="InterPro" id="IPR024213">
    <property type="entry name" value="DUF3822"/>
</dbReference>
<dbReference type="Gene3D" id="3.30.420.250">
    <property type="match status" value="1"/>
</dbReference>
<evidence type="ECO:0000313" key="1">
    <source>
        <dbReference type="EMBL" id="MBD1396326.1"/>
    </source>
</evidence>
<comment type="caution">
    <text evidence="1">The sequence shown here is derived from an EMBL/GenBank/DDBJ whole genome shotgun (WGS) entry which is preliminary data.</text>
</comment>
<name>A0ABR7XG21_9BACT</name>
<proteinExistence type="predicted"/>
<keyword evidence="2" id="KW-1185">Reference proteome</keyword>
<protein>
    <submittedName>
        <fullName evidence="1">DUF3822 family protein</fullName>
    </submittedName>
</protein>
<sequence length="295" mass="34605">MDTINTHFRLSHQIKDEAFQLSQAGNCNLYIAISAKAVRFAVVDVERNKFVVLEDYELITVFTPLQVAEQLNLIAAHSPVLQEQRWLNVRISVSNQYFTLVPETLFDPAHQEDYLQLHSDLDPKQHVILYNRACGPEVVNIFAVDGVVYRMAQSLFPERSVQFVHHTSSLIRSALHQNDRKDGRSMQLFVERNYDTILVVDENGLQFCNVFHYLSPEDFIYFVIFVMQEQKMNPEQETITVWGDITHDSSLFNTLKKYIRQVRFGKRPADVGYSYKFDDMFEHRYFELYSLHFCE</sequence>
<dbReference type="RefSeq" id="WP_191182443.1">
    <property type="nucleotide sequence ID" value="NZ_JACXAJ010000001.1"/>
</dbReference>
<accession>A0ABR7XG21</accession>
<organism evidence="1 2">
    <name type="scientific">Pontibacter aquaedesilientis</name>
    <dbReference type="NCBI Taxonomy" id="2766980"/>
    <lineage>
        <taxon>Bacteria</taxon>
        <taxon>Pseudomonadati</taxon>
        <taxon>Bacteroidota</taxon>
        <taxon>Cytophagia</taxon>
        <taxon>Cytophagales</taxon>
        <taxon>Hymenobacteraceae</taxon>
        <taxon>Pontibacter</taxon>
    </lineage>
</organism>
<gene>
    <name evidence="1" type="ORF">H9Q13_04045</name>
</gene>
<dbReference type="CDD" id="cd24013">
    <property type="entry name" value="ASKHA_ATPase_BT3980-like"/>
    <property type="match status" value="1"/>
</dbReference>